<evidence type="ECO:0000256" key="2">
    <source>
        <dbReference type="SAM" id="Phobius"/>
    </source>
</evidence>
<evidence type="ECO:0000313" key="4">
    <source>
        <dbReference type="EMBL" id="HGW29634.1"/>
    </source>
</evidence>
<dbReference type="AlphaFoldDB" id="A0A7C4XGI0"/>
<dbReference type="Gene3D" id="3.30.70.2390">
    <property type="match status" value="1"/>
</dbReference>
<dbReference type="Pfam" id="PF13399">
    <property type="entry name" value="LytR_C"/>
    <property type="match status" value="1"/>
</dbReference>
<proteinExistence type="predicted"/>
<dbReference type="EMBL" id="DSRT01000092">
    <property type="protein sequence ID" value="HGW29634.1"/>
    <property type="molecule type" value="Genomic_DNA"/>
</dbReference>
<keyword evidence="2" id="KW-0472">Membrane</keyword>
<evidence type="ECO:0000256" key="1">
    <source>
        <dbReference type="SAM" id="MobiDB-lite"/>
    </source>
</evidence>
<reference evidence="4" key="1">
    <citation type="journal article" date="2020" name="mSystems">
        <title>Genome- and Community-Level Interaction Insights into Carbon Utilization and Element Cycling Functions of Hydrothermarchaeota in Hydrothermal Sediment.</title>
        <authorList>
            <person name="Zhou Z."/>
            <person name="Liu Y."/>
            <person name="Xu W."/>
            <person name="Pan J."/>
            <person name="Luo Z.H."/>
            <person name="Li M."/>
        </authorList>
    </citation>
    <scope>NUCLEOTIDE SEQUENCE [LARGE SCALE GENOMIC DNA]</scope>
    <source>
        <strain evidence="4">SpSt-417</strain>
    </source>
</reference>
<organism evidence="4">
    <name type="scientific">candidate division WWE3 bacterium</name>
    <dbReference type="NCBI Taxonomy" id="2053526"/>
    <lineage>
        <taxon>Bacteria</taxon>
        <taxon>Katanobacteria</taxon>
    </lineage>
</organism>
<sequence length="451" mass="49343">MSGYFIFLSNGVVKVFSKLVPEIVFEKKVSEEALFGSKVIDPKLLASEIGQLLIDSYGNKVLKQPIHFVLGLEDFYPKFILSSKRENVTEEAFLESEVAKKLDIEGLDPEATFYSTMKIAPFVYQFIAVKKELIESYMGVANNLGLPIGSIVPWVMLLPSLVSNTGDPEIFIIGGDNIIWLVLSELNGVYHVGSIKENKDISGLASLVKKLSVYERTKPIERVYTMNMAGLDLGDEFEIRELPYSNPNIICAQHIDSEILNSQANLLNMLPVPAKKTASPLVYAGATLTALLLLGGVIFGPKYINSRGGGGNLASNPAFVEPNVLSESNESTSQVSETNKPAENNDKKEEAPVLNRAYLKIRVENGTNIAGLAGRTRDYLSGLGYEVVSVGDADESNREAVLLRFKSTNAIYKDLLTTDLSKKFKSVEVGLELESNLPYDTLIVAGSAEVQ</sequence>
<keyword evidence="2" id="KW-0812">Transmembrane</keyword>
<accession>A0A7C4XGI0</accession>
<feature type="domain" description="LytR/CpsA/Psr regulator C-terminal" evidence="3">
    <location>
        <begin position="359"/>
        <end position="411"/>
    </location>
</feature>
<name>A0A7C4XGI0_UNCKA</name>
<protein>
    <submittedName>
        <fullName evidence="4">LytR family transcriptional regulator</fullName>
    </submittedName>
</protein>
<dbReference type="InterPro" id="IPR027381">
    <property type="entry name" value="LytR/CpsA/Psr_C"/>
</dbReference>
<feature type="compositionally biased region" description="Polar residues" evidence="1">
    <location>
        <begin position="325"/>
        <end position="342"/>
    </location>
</feature>
<comment type="caution">
    <text evidence="4">The sequence shown here is derived from an EMBL/GenBank/DDBJ whole genome shotgun (WGS) entry which is preliminary data.</text>
</comment>
<evidence type="ECO:0000259" key="3">
    <source>
        <dbReference type="Pfam" id="PF13399"/>
    </source>
</evidence>
<gene>
    <name evidence="4" type="ORF">ENR63_01785</name>
</gene>
<feature type="transmembrane region" description="Helical" evidence="2">
    <location>
        <begin position="281"/>
        <end position="299"/>
    </location>
</feature>
<keyword evidence="2" id="KW-1133">Transmembrane helix</keyword>
<feature type="region of interest" description="Disordered" evidence="1">
    <location>
        <begin position="325"/>
        <end position="349"/>
    </location>
</feature>